<keyword evidence="1" id="KW-0472">Membrane</keyword>
<evidence type="ECO:0000313" key="4">
    <source>
        <dbReference type="Proteomes" id="UP001270362"/>
    </source>
</evidence>
<protein>
    <submittedName>
        <fullName evidence="3">Uncharacterized protein</fullName>
    </submittedName>
</protein>
<keyword evidence="1" id="KW-0812">Transmembrane</keyword>
<dbReference type="EMBL" id="JAULSO010000023">
    <property type="protein sequence ID" value="KAK3680542.1"/>
    <property type="molecule type" value="Genomic_DNA"/>
</dbReference>
<sequence>MHPPTRPALPPQLPCYRRTQAGMIRISWTHALHGYLMDVVFLSSFLSFFLSFFSFLLPLPQPPCNASKPDVVWCDDRSSSFCCLKNMIPAVVGNSFPPPLFLSSSSSTTKFHAAPPDPTRLDPTTRYCSRGLEAFLLSVRDGFLPAGRLDPSIHK</sequence>
<evidence type="ECO:0000313" key="3">
    <source>
        <dbReference type="EMBL" id="KAK3685442.1"/>
    </source>
</evidence>
<reference evidence="3" key="2">
    <citation type="submission" date="2023-06" db="EMBL/GenBank/DDBJ databases">
        <authorList>
            <consortium name="Lawrence Berkeley National Laboratory"/>
            <person name="Haridas S."/>
            <person name="Hensen N."/>
            <person name="Bonometti L."/>
            <person name="Westerberg I."/>
            <person name="Brannstrom I.O."/>
            <person name="Guillou S."/>
            <person name="Cros-Aarteil S."/>
            <person name="Calhoun S."/>
            <person name="Kuo A."/>
            <person name="Mondo S."/>
            <person name="Pangilinan J."/>
            <person name="Riley R."/>
            <person name="Labutti K."/>
            <person name="Andreopoulos B."/>
            <person name="Lipzen A."/>
            <person name="Chen C."/>
            <person name="Yanf M."/>
            <person name="Daum C."/>
            <person name="Ng V."/>
            <person name="Clum A."/>
            <person name="Steindorff A."/>
            <person name="Ohm R."/>
            <person name="Martin F."/>
            <person name="Silar P."/>
            <person name="Natvig D."/>
            <person name="Lalanne C."/>
            <person name="Gautier V."/>
            <person name="Ament-Velasquez S.L."/>
            <person name="Kruys A."/>
            <person name="Hutchinson M.I."/>
            <person name="Powell A.J."/>
            <person name="Barry K."/>
            <person name="Miller A.N."/>
            <person name="Grigoriev I.V."/>
            <person name="Debuchy R."/>
            <person name="Gladieux P."/>
            <person name="Thoren M.H."/>
            <person name="Johannesson H."/>
        </authorList>
    </citation>
    <scope>NUCLEOTIDE SEQUENCE</scope>
    <source>
        <strain evidence="3">CBS 314.62</strain>
    </source>
</reference>
<proteinExistence type="predicted"/>
<evidence type="ECO:0000256" key="1">
    <source>
        <dbReference type="SAM" id="Phobius"/>
    </source>
</evidence>
<evidence type="ECO:0000313" key="2">
    <source>
        <dbReference type="EMBL" id="KAK3680542.1"/>
    </source>
</evidence>
<keyword evidence="4" id="KW-1185">Reference proteome</keyword>
<organism evidence="3 4">
    <name type="scientific">Podospora appendiculata</name>
    <dbReference type="NCBI Taxonomy" id="314037"/>
    <lineage>
        <taxon>Eukaryota</taxon>
        <taxon>Fungi</taxon>
        <taxon>Dikarya</taxon>
        <taxon>Ascomycota</taxon>
        <taxon>Pezizomycotina</taxon>
        <taxon>Sordariomycetes</taxon>
        <taxon>Sordariomycetidae</taxon>
        <taxon>Sordariales</taxon>
        <taxon>Podosporaceae</taxon>
        <taxon>Podospora</taxon>
    </lineage>
</organism>
<name>A0AAE1CAE3_9PEZI</name>
<comment type="caution">
    <text evidence="3">The sequence shown here is derived from an EMBL/GenBank/DDBJ whole genome shotgun (WGS) entry which is preliminary data.</text>
</comment>
<dbReference type="AlphaFoldDB" id="A0AAE1CAE3"/>
<gene>
    <name evidence="2" type="ORF">B0T22DRAFT_195452</name>
    <name evidence="3" type="ORF">B0T22DRAFT_218219</name>
</gene>
<keyword evidence="1" id="KW-1133">Transmembrane helix</keyword>
<accession>A0AAE1CAE3</accession>
<dbReference type="EMBL" id="JAULSO010000003">
    <property type="protein sequence ID" value="KAK3685442.1"/>
    <property type="molecule type" value="Genomic_DNA"/>
</dbReference>
<feature type="transmembrane region" description="Helical" evidence="1">
    <location>
        <begin position="35"/>
        <end position="57"/>
    </location>
</feature>
<dbReference type="Proteomes" id="UP001270362">
    <property type="component" value="Unassembled WGS sequence"/>
</dbReference>
<reference evidence="3" key="1">
    <citation type="journal article" date="2023" name="Mol. Phylogenet. Evol.">
        <title>Genome-scale phylogeny and comparative genomics of the fungal order Sordariales.</title>
        <authorList>
            <person name="Hensen N."/>
            <person name="Bonometti L."/>
            <person name="Westerberg I."/>
            <person name="Brannstrom I.O."/>
            <person name="Guillou S."/>
            <person name="Cros-Aarteil S."/>
            <person name="Calhoun S."/>
            <person name="Haridas S."/>
            <person name="Kuo A."/>
            <person name="Mondo S."/>
            <person name="Pangilinan J."/>
            <person name="Riley R."/>
            <person name="LaButti K."/>
            <person name="Andreopoulos B."/>
            <person name="Lipzen A."/>
            <person name="Chen C."/>
            <person name="Yan M."/>
            <person name="Daum C."/>
            <person name="Ng V."/>
            <person name="Clum A."/>
            <person name="Steindorff A."/>
            <person name="Ohm R.A."/>
            <person name="Martin F."/>
            <person name="Silar P."/>
            <person name="Natvig D.O."/>
            <person name="Lalanne C."/>
            <person name="Gautier V."/>
            <person name="Ament-Velasquez S.L."/>
            <person name="Kruys A."/>
            <person name="Hutchinson M.I."/>
            <person name="Powell A.J."/>
            <person name="Barry K."/>
            <person name="Miller A.N."/>
            <person name="Grigoriev I.V."/>
            <person name="Debuchy R."/>
            <person name="Gladieux P."/>
            <person name="Hiltunen Thoren M."/>
            <person name="Johannesson H."/>
        </authorList>
    </citation>
    <scope>NUCLEOTIDE SEQUENCE</scope>
    <source>
        <strain evidence="3">CBS 314.62</strain>
    </source>
</reference>